<proteinExistence type="predicted"/>
<accession>A0A3R7MKU7</accession>
<comment type="caution">
    <text evidence="2">The sequence shown here is derived from an EMBL/GenBank/DDBJ whole genome shotgun (WGS) entry which is preliminary data.</text>
</comment>
<organism evidence="2 3">
    <name type="scientific">Trypanosoma rangeli</name>
    <dbReference type="NCBI Taxonomy" id="5698"/>
    <lineage>
        <taxon>Eukaryota</taxon>
        <taxon>Discoba</taxon>
        <taxon>Euglenozoa</taxon>
        <taxon>Kinetoplastea</taxon>
        <taxon>Metakinetoplastina</taxon>
        <taxon>Trypanosomatida</taxon>
        <taxon>Trypanosomatidae</taxon>
        <taxon>Trypanosoma</taxon>
        <taxon>Herpetosoma</taxon>
    </lineage>
</organism>
<dbReference type="AlphaFoldDB" id="A0A3R7MKU7"/>
<dbReference type="RefSeq" id="XP_029239966.1">
    <property type="nucleotide sequence ID" value="XM_029380179.1"/>
</dbReference>
<keyword evidence="3" id="KW-1185">Reference proteome</keyword>
<feature type="coiled-coil region" evidence="1">
    <location>
        <begin position="73"/>
        <end position="100"/>
    </location>
</feature>
<dbReference type="EMBL" id="MKGL01000081">
    <property type="protein sequence ID" value="RNF07680.1"/>
    <property type="molecule type" value="Genomic_DNA"/>
</dbReference>
<keyword evidence="1" id="KW-0175">Coiled coil</keyword>
<gene>
    <name evidence="2" type="ORF">TraAM80_03202</name>
</gene>
<dbReference type="GeneID" id="40327135"/>
<feature type="coiled-coil region" evidence="1">
    <location>
        <begin position="166"/>
        <end position="193"/>
    </location>
</feature>
<reference evidence="2 3" key="1">
    <citation type="journal article" date="2018" name="BMC Genomics">
        <title>Genomic comparison of Trypanosoma conorhini and Trypanosoma rangeli to Trypanosoma cruzi strains of high and low virulence.</title>
        <authorList>
            <person name="Bradwell K.R."/>
            <person name="Koparde V.N."/>
            <person name="Matveyev A.V."/>
            <person name="Serrano M.G."/>
            <person name="Alves J.M."/>
            <person name="Parikh H."/>
            <person name="Huang B."/>
            <person name="Lee V."/>
            <person name="Espinosa-Alvarez O."/>
            <person name="Ortiz P.A."/>
            <person name="Costa-Martins A.G."/>
            <person name="Teixeira M.M."/>
            <person name="Buck G.A."/>
        </authorList>
    </citation>
    <scope>NUCLEOTIDE SEQUENCE [LARGE SCALE GENOMIC DNA]</scope>
    <source>
        <strain evidence="2 3">AM80</strain>
    </source>
</reference>
<evidence type="ECO:0000313" key="3">
    <source>
        <dbReference type="Proteomes" id="UP000283634"/>
    </source>
</evidence>
<dbReference type="OrthoDB" id="252151at2759"/>
<dbReference type="Proteomes" id="UP000283634">
    <property type="component" value="Unassembled WGS sequence"/>
</dbReference>
<sequence>MTMESSDAVEKVRMTNFLIPLEEEGRLHGEFLSCLQCKFDEAYSLALEQLKHQHWNDCGEPTSDQLAYSRERQVIYQEEIRQLRQKLEAEFQEERRQQRRCAYQRWAQVLSAWQREKKTEYQRALAYYYDHYEGERLAPRIFSKCDDALRTNLGLEEEAAMRSPAAAMVKDQVVCLRDVLRRLKREVKKASEHAQCCLLQRDVYVSAARARVQQQYLGIVAEQQKELKMLQHWSMEMRRLELDAEERIATWEERCRRRSERIQCEKGEQLSFCTCSGGVDVARKAETAADVGSPIRFRKGLFDFLL</sequence>
<dbReference type="OMA" id="RSERIQC"/>
<protein>
    <submittedName>
        <fullName evidence="2">Uncharacterized protein</fullName>
    </submittedName>
</protein>
<dbReference type="VEuPathDB" id="TriTrypDB:TRSC58_03836"/>
<evidence type="ECO:0000313" key="2">
    <source>
        <dbReference type="EMBL" id="RNF07680.1"/>
    </source>
</evidence>
<name>A0A3R7MKU7_TRYRA</name>
<evidence type="ECO:0000256" key="1">
    <source>
        <dbReference type="SAM" id="Coils"/>
    </source>
</evidence>